<accession>A0A5K1JCK9</accession>
<dbReference type="Proteomes" id="UP000330807">
    <property type="component" value="Unassembled WGS sequence"/>
</dbReference>
<evidence type="ECO:0000313" key="2">
    <source>
        <dbReference type="Proteomes" id="UP000330807"/>
    </source>
</evidence>
<dbReference type="RefSeq" id="WP_156064119.1">
    <property type="nucleotide sequence ID" value="NZ_CABWIH010000051.1"/>
</dbReference>
<organism evidence="1 2">
    <name type="scientific">Collinsella aerofaciens</name>
    <dbReference type="NCBI Taxonomy" id="74426"/>
    <lineage>
        <taxon>Bacteria</taxon>
        <taxon>Bacillati</taxon>
        <taxon>Actinomycetota</taxon>
        <taxon>Coriobacteriia</taxon>
        <taxon>Coriobacteriales</taxon>
        <taxon>Coriobacteriaceae</taxon>
        <taxon>Collinsella</taxon>
    </lineage>
</organism>
<sequence length="199" mass="20680">MAGNITAATNANGYVDRFIDSSGNVIYIEPQTYHEAVEAANAAAASANAGAESANSAAKVASDNASEAAKIATNFNAAEAARVANDIKRSEATDAANAAATAASKAAQSATSAANAANATTKYAKPYFMQQYEPARSQRVDGMLWIPTNEANRMVSTLKRWDAGKTGNAIYPSNTTICGDTSVIDIEGEWTTFSLPRIA</sequence>
<dbReference type="EMBL" id="CABWIH010000051">
    <property type="protein sequence ID" value="VWM01701.1"/>
    <property type="molecule type" value="Genomic_DNA"/>
</dbReference>
<evidence type="ECO:0000313" key="1">
    <source>
        <dbReference type="EMBL" id="VWM01701.1"/>
    </source>
</evidence>
<dbReference type="AlphaFoldDB" id="A0A5K1JCK9"/>
<gene>
    <name evidence="1" type="ORF">LMKDKBCB_02217</name>
</gene>
<proteinExistence type="predicted"/>
<protein>
    <submittedName>
        <fullName evidence="1">Uncharacterized protein</fullName>
    </submittedName>
</protein>
<name>A0A5K1JCK9_9ACTN</name>
<reference evidence="1 2" key="1">
    <citation type="submission" date="2019-10" db="EMBL/GenBank/DDBJ databases">
        <authorList>
            <person name="Wolf R A."/>
        </authorList>
    </citation>
    <scope>NUCLEOTIDE SEQUENCE [LARGE SCALE GENOMIC DNA]</scope>
    <source>
        <strain evidence="1">Collinsella_aerofaciens_AK_138A</strain>
    </source>
</reference>